<dbReference type="RefSeq" id="WP_062795527.1">
    <property type="nucleotide sequence ID" value="NZ_CBCRXS010000003.1"/>
</dbReference>
<evidence type="ECO:0000256" key="3">
    <source>
        <dbReference type="ARBA" id="ARBA00023163"/>
    </source>
</evidence>
<comment type="caution">
    <text evidence="6">The sequence shown here is derived from an EMBL/GenBank/DDBJ whole genome shotgun (WGS) entry which is preliminary data.</text>
</comment>
<dbReference type="EMBL" id="RBKV01000001">
    <property type="protein sequence ID" value="RKR96639.1"/>
    <property type="molecule type" value="Genomic_DNA"/>
</dbReference>
<dbReference type="InterPro" id="IPR051081">
    <property type="entry name" value="HTH_MetalResp_TranReg"/>
</dbReference>
<dbReference type="PRINTS" id="PR00778">
    <property type="entry name" value="HTHARSR"/>
</dbReference>
<dbReference type="InterPro" id="IPR036390">
    <property type="entry name" value="WH_DNA-bd_sf"/>
</dbReference>
<dbReference type="PANTHER" id="PTHR33154">
    <property type="entry name" value="TRANSCRIPTIONAL REGULATOR, ARSR FAMILY"/>
    <property type="match status" value="1"/>
</dbReference>
<evidence type="ECO:0000313" key="7">
    <source>
        <dbReference type="Proteomes" id="UP000274762"/>
    </source>
</evidence>
<dbReference type="InterPro" id="IPR036388">
    <property type="entry name" value="WH-like_DNA-bd_sf"/>
</dbReference>
<gene>
    <name evidence="6" type="ORF">DFJ75_3492</name>
</gene>
<reference evidence="6 7" key="1">
    <citation type="submission" date="2018-10" db="EMBL/GenBank/DDBJ databases">
        <title>Sequencing the genomes of 1000 actinobacteria strains.</title>
        <authorList>
            <person name="Klenk H.-P."/>
        </authorList>
    </citation>
    <scope>NUCLEOTIDE SEQUENCE [LARGE SCALE GENOMIC DNA]</scope>
    <source>
        <strain evidence="6 7">DSM 44343</strain>
    </source>
</reference>
<organism evidence="6 7">
    <name type="scientific">Williamsia marianensis</name>
    <dbReference type="NCBI Taxonomy" id="85044"/>
    <lineage>
        <taxon>Bacteria</taxon>
        <taxon>Bacillati</taxon>
        <taxon>Actinomycetota</taxon>
        <taxon>Actinomycetes</taxon>
        <taxon>Mycobacteriales</taxon>
        <taxon>Nocardiaceae</taxon>
        <taxon>Williamsia</taxon>
    </lineage>
</organism>
<evidence type="ECO:0000256" key="1">
    <source>
        <dbReference type="ARBA" id="ARBA00023015"/>
    </source>
</evidence>
<dbReference type="SUPFAM" id="SSF46785">
    <property type="entry name" value="Winged helix' DNA-binding domain"/>
    <property type="match status" value="1"/>
</dbReference>
<dbReference type="CDD" id="cd00090">
    <property type="entry name" value="HTH_ARSR"/>
    <property type="match status" value="1"/>
</dbReference>
<dbReference type="Pfam" id="PF12840">
    <property type="entry name" value="HTH_20"/>
    <property type="match status" value="1"/>
</dbReference>
<evidence type="ECO:0000256" key="2">
    <source>
        <dbReference type="ARBA" id="ARBA00023125"/>
    </source>
</evidence>
<proteinExistence type="predicted"/>
<protein>
    <submittedName>
        <fullName evidence="6">ArsR family transcriptional regulator</fullName>
    </submittedName>
</protein>
<keyword evidence="1" id="KW-0805">Transcription regulation</keyword>
<name>A0A495K804_WILMA</name>
<sequence length="140" mass="15723">MSVFEALADPVRRSILRTLVSGPSRVVDLCSNLADFQPISRPAVSRHLRVLSEAGLVVAEDRGRERHYRLEPQPIDEVRRFIDELTPTGEIKPGPSASERRLPVPESALDALDTEVRRTVKQRRSTPRQARSTTNDEETA</sequence>
<dbReference type="Gene3D" id="1.10.10.10">
    <property type="entry name" value="Winged helix-like DNA-binding domain superfamily/Winged helix DNA-binding domain"/>
    <property type="match status" value="1"/>
</dbReference>
<dbReference type="PANTHER" id="PTHR33154:SF33">
    <property type="entry name" value="TRANSCRIPTIONAL REPRESSOR SDPR"/>
    <property type="match status" value="1"/>
</dbReference>
<evidence type="ECO:0000256" key="4">
    <source>
        <dbReference type="SAM" id="MobiDB-lite"/>
    </source>
</evidence>
<feature type="domain" description="HTH arsR-type" evidence="5">
    <location>
        <begin position="1"/>
        <end position="90"/>
    </location>
</feature>
<dbReference type="GO" id="GO:0003700">
    <property type="term" value="F:DNA-binding transcription factor activity"/>
    <property type="evidence" value="ECO:0007669"/>
    <property type="project" value="InterPro"/>
</dbReference>
<dbReference type="InterPro" id="IPR011991">
    <property type="entry name" value="ArsR-like_HTH"/>
</dbReference>
<dbReference type="NCBIfam" id="NF033788">
    <property type="entry name" value="HTH_metalloreg"/>
    <property type="match status" value="1"/>
</dbReference>
<evidence type="ECO:0000313" key="6">
    <source>
        <dbReference type="EMBL" id="RKR96639.1"/>
    </source>
</evidence>
<accession>A0A495K804</accession>
<keyword evidence="3" id="KW-0804">Transcription</keyword>
<dbReference type="PROSITE" id="PS50987">
    <property type="entry name" value="HTH_ARSR_2"/>
    <property type="match status" value="1"/>
</dbReference>
<dbReference type="GO" id="GO:0003677">
    <property type="term" value="F:DNA binding"/>
    <property type="evidence" value="ECO:0007669"/>
    <property type="project" value="UniProtKB-KW"/>
</dbReference>
<evidence type="ECO:0000259" key="5">
    <source>
        <dbReference type="PROSITE" id="PS50987"/>
    </source>
</evidence>
<dbReference type="OrthoDB" id="9806976at2"/>
<keyword evidence="2" id="KW-0238">DNA-binding</keyword>
<dbReference type="InterPro" id="IPR001845">
    <property type="entry name" value="HTH_ArsR_DNA-bd_dom"/>
</dbReference>
<feature type="region of interest" description="Disordered" evidence="4">
    <location>
        <begin position="86"/>
        <end position="140"/>
    </location>
</feature>
<dbReference type="SMART" id="SM00418">
    <property type="entry name" value="HTH_ARSR"/>
    <property type="match status" value="1"/>
</dbReference>
<dbReference type="AlphaFoldDB" id="A0A495K804"/>
<dbReference type="Proteomes" id="UP000274762">
    <property type="component" value="Unassembled WGS sequence"/>
</dbReference>